<dbReference type="Gene3D" id="1.10.10.10">
    <property type="entry name" value="Winged helix-like DNA-binding domain superfamily/Winged helix DNA-binding domain"/>
    <property type="match status" value="1"/>
</dbReference>
<dbReference type="InterPro" id="IPR036388">
    <property type="entry name" value="WH-like_DNA-bd_sf"/>
</dbReference>
<dbReference type="InterPro" id="IPR011039">
    <property type="entry name" value="TFIIF_interaction"/>
</dbReference>
<feature type="region of interest" description="Disordered" evidence="10">
    <location>
        <begin position="1"/>
        <end position="60"/>
    </location>
</feature>
<dbReference type="AlphaFoldDB" id="A0A1K0G497"/>
<dbReference type="EMBL" id="ULHB01000194">
    <property type="protein sequence ID" value="SYW84973.1"/>
    <property type="molecule type" value="Genomic_DNA"/>
</dbReference>
<evidence type="ECO:0000256" key="2">
    <source>
        <dbReference type="ARBA" id="ARBA00009543"/>
    </source>
</evidence>
<organism evidence="13 15">
    <name type="scientific">Ustilago bromivora</name>
    <dbReference type="NCBI Taxonomy" id="307758"/>
    <lineage>
        <taxon>Eukaryota</taxon>
        <taxon>Fungi</taxon>
        <taxon>Dikarya</taxon>
        <taxon>Basidiomycota</taxon>
        <taxon>Ustilaginomycotina</taxon>
        <taxon>Ustilaginomycetes</taxon>
        <taxon>Ustilaginales</taxon>
        <taxon>Ustilaginaceae</taxon>
        <taxon>Ustilago</taxon>
    </lineage>
</organism>
<reference evidence="15" key="1">
    <citation type="submission" date="2016-04" db="EMBL/GenBank/DDBJ databases">
        <authorList>
            <person name="Guldener U."/>
            <person name="Guldener U."/>
        </authorList>
    </citation>
    <scope>NUCLEOTIDE SEQUENCE [LARGE SCALE GENOMIC DNA]</scope>
    <source>
        <strain evidence="15">UB2112</strain>
    </source>
</reference>
<feature type="compositionally biased region" description="Acidic residues" evidence="10">
    <location>
        <begin position="415"/>
        <end position="442"/>
    </location>
</feature>
<dbReference type="SUPFAM" id="SSF46785">
    <property type="entry name" value="Winged helix' DNA-binding domain"/>
    <property type="match status" value="1"/>
</dbReference>
<protein>
    <recommendedName>
        <fullName evidence="3">Transcription initiation factor IIF subunit beta</fullName>
    </recommendedName>
    <alternativeName>
        <fullName evidence="9">TFIIF medium subunit</fullName>
    </alternativeName>
    <alternativeName>
        <fullName evidence="8">TFIIF-beta</fullName>
    </alternativeName>
</protein>
<keyword evidence="4" id="KW-0805">Transcription regulation</keyword>
<dbReference type="Pfam" id="PF17683">
    <property type="entry name" value="TFIIF_beta_N"/>
    <property type="match status" value="1"/>
</dbReference>
<evidence type="ECO:0000256" key="1">
    <source>
        <dbReference type="ARBA" id="ARBA00004123"/>
    </source>
</evidence>
<reference evidence="13" key="2">
    <citation type="submission" date="2016-04" db="EMBL/GenBank/DDBJ databases">
        <authorList>
            <person name="Evans L.H."/>
            <person name="Alamgir A."/>
            <person name="Owens N."/>
            <person name="Weber N.D."/>
            <person name="Virtaneva K."/>
            <person name="Barbian K."/>
            <person name="Babar A."/>
            <person name="Rosenke K."/>
        </authorList>
    </citation>
    <scope>NUCLEOTIDE SEQUENCE</scope>
    <source>
        <strain evidence="13">UB2112</strain>
    </source>
</reference>
<dbReference type="Pfam" id="PF02270">
    <property type="entry name" value="TFIIF_beta"/>
    <property type="match status" value="1"/>
</dbReference>
<evidence type="ECO:0000256" key="4">
    <source>
        <dbReference type="ARBA" id="ARBA00023015"/>
    </source>
</evidence>
<feature type="compositionally biased region" description="Basic and acidic residues" evidence="10">
    <location>
        <begin position="384"/>
        <end position="396"/>
    </location>
</feature>
<keyword evidence="16" id="KW-1185">Reference proteome</keyword>
<dbReference type="CDD" id="cd07980">
    <property type="entry name" value="TFIIF_beta"/>
    <property type="match status" value="1"/>
</dbReference>
<comment type="subcellular location">
    <subcellularLocation>
        <location evidence="1">Nucleus</location>
    </subcellularLocation>
</comment>
<keyword evidence="14" id="KW-0396">Initiation factor</keyword>
<evidence type="ECO:0000259" key="12">
    <source>
        <dbReference type="Pfam" id="PF17683"/>
    </source>
</evidence>
<dbReference type="Proteomes" id="UP000179920">
    <property type="component" value="Chromosome VII"/>
</dbReference>
<comment type="similarity">
    <text evidence="2">Belongs to the TFIIF beta subunit family.</text>
</comment>
<dbReference type="GO" id="GO:0005674">
    <property type="term" value="C:transcription factor TFIIF complex"/>
    <property type="evidence" value="ECO:0007669"/>
    <property type="project" value="InterPro"/>
</dbReference>
<dbReference type="Proteomes" id="UP000658997">
    <property type="component" value="Unassembled WGS sequence"/>
</dbReference>
<evidence type="ECO:0000259" key="11">
    <source>
        <dbReference type="Pfam" id="PF02270"/>
    </source>
</evidence>
<evidence type="ECO:0000256" key="10">
    <source>
        <dbReference type="SAM" id="MobiDB-lite"/>
    </source>
</evidence>
<dbReference type="InterPro" id="IPR040450">
    <property type="entry name" value="TFIIF_beta_HTH"/>
</dbReference>
<evidence type="ECO:0000256" key="6">
    <source>
        <dbReference type="ARBA" id="ARBA00023163"/>
    </source>
</evidence>
<feature type="domain" description="TFIIF beta subunit HTH" evidence="11">
    <location>
        <begin position="316"/>
        <end position="379"/>
    </location>
</feature>
<dbReference type="EMBL" id="LT558123">
    <property type="protein sequence ID" value="SAM82238.1"/>
    <property type="molecule type" value="Genomic_DNA"/>
</dbReference>
<feature type="region of interest" description="Disordered" evidence="10">
    <location>
        <begin position="384"/>
        <end position="442"/>
    </location>
</feature>
<proteinExistence type="inferred from homology"/>
<dbReference type="GO" id="GO:0006367">
    <property type="term" value="P:transcription initiation at RNA polymerase II promoter"/>
    <property type="evidence" value="ECO:0007669"/>
    <property type="project" value="InterPro"/>
</dbReference>
<evidence type="ECO:0000256" key="8">
    <source>
        <dbReference type="ARBA" id="ARBA00081473"/>
    </source>
</evidence>
<dbReference type="PANTHER" id="PTHR10445:SF0">
    <property type="entry name" value="GENERAL TRANSCRIPTION FACTOR IIF SUBUNIT 2"/>
    <property type="match status" value="1"/>
</dbReference>
<dbReference type="PANTHER" id="PTHR10445">
    <property type="entry name" value="GENERAL TRANSCRIPTION FACTOR IIF SUBUNIT 2"/>
    <property type="match status" value="1"/>
</dbReference>
<name>A0A1K0G497_9BASI</name>
<evidence type="ECO:0000313" key="16">
    <source>
        <dbReference type="Proteomes" id="UP000658997"/>
    </source>
</evidence>
<evidence type="ECO:0000313" key="15">
    <source>
        <dbReference type="Proteomes" id="UP000179920"/>
    </source>
</evidence>
<evidence type="ECO:0000256" key="7">
    <source>
        <dbReference type="ARBA" id="ARBA00023242"/>
    </source>
</evidence>
<feature type="region of interest" description="Disordered" evidence="10">
    <location>
        <begin position="164"/>
        <end position="199"/>
    </location>
</feature>
<dbReference type="InterPro" id="IPR040504">
    <property type="entry name" value="TFIIF_beta_N"/>
</dbReference>
<keyword evidence="6" id="KW-0804">Transcription</keyword>
<gene>
    <name evidence="14" type="ORF">UBRO2_05668</name>
    <name evidence="13" type="ORF">UBRO_04786</name>
</gene>
<accession>A0A1K0G497</accession>
<evidence type="ECO:0000256" key="3">
    <source>
        <dbReference type="ARBA" id="ARBA00021453"/>
    </source>
</evidence>
<feature type="compositionally biased region" description="Acidic residues" evidence="10">
    <location>
        <begin position="177"/>
        <end position="186"/>
    </location>
</feature>
<evidence type="ECO:0000256" key="5">
    <source>
        <dbReference type="ARBA" id="ARBA00023125"/>
    </source>
</evidence>
<dbReference type="OrthoDB" id="449280at2759"/>
<dbReference type="SUPFAM" id="SSF50916">
    <property type="entry name" value="Rap30/74 interaction domains"/>
    <property type="match status" value="1"/>
</dbReference>
<evidence type="ECO:0000313" key="13">
    <source>
        <dbReference type="EMBL" id="SAM82238.1"/>
    </source>
</evidence>
<evidence type="ECO:0000256" key="9">
    <source>
        <dbReference type="ARBA" id="ARBA00081863"/>
    </source>
</evidence>
<sequence length="442" mass="48500">MSNYEGDAEPIAGASSSTSTTLGKRNRNDDPSSTTTSALDAADSFNLSRLSPEPDEDMNMNEGKHPVWLVKIPKFLLQAWSAIRTDDLRLGTVRVYDPDHTGHQRMELLLPDPPQPAIPVEPGKGRDARWEGIPRAYDLKLTADSAATLKRNIYAFREKVENLDPSGAGGIKKGEESSEEDDQEAEEGGRRKKRGKTRRITALCGTITNEAALQPQIRSSSSSSSSADIKPALSGIGNAAPISESYRELLRRRREEASKPKRTIKMLDSTDTGRHNMLVAGVGGGLSNSQKSRFNAAISSKPIKNSGGAGGGEKFARMPKNELLDMLFALFERWKYWSLKKLRAETQQPESYLREVLTGIADLHKRGPYVGNWSLKPEYSSARKEAEVKAQMEEQQARGASGSQSGGKGNQVVANDEEEEDFGENDESSNDDDDDGQDFDHV</sequence>
<dbReference type="InterPro" id="IPR003196">
    <property type="entry name" value="TFIIF_beta"/>
</dbReference>
<dbReference type="InterPro" id="IPR036390">
    <property type="entry name" value="WH_DNA-bd_sf"/>
</dbReference>
<feature type="compositionally biased region" description="Basic residues" evidence="10">
    <location>
        <begin position="190"/>
        <end position="199"/>
    </location>
</feature>
<keyword evidence="7" id="KW-0539">Nucleus</keyword>
<evidence type="ECO:0000313" key="14">
    <source>
        <dbReference type="EMBL" id="SYW84973.1"/>
    </source>
</evidence>
<dbReference type="GO" id="GO:0003677">
    <property type="term" value="F:DNA binding"/>
    <property type="evidence" value="ECO:0007669"/>
    <property type="project" value="UniProtKB-KW"/>
</dbReference>
<reference evidence="14" key="3">
    <citation type="submission" date="2018-08" db="EMBL/GenBank/DDBJ databases">
        <authorList>
            <person name="Guldener U."/>
        </authorList>
    </citation>
    <scope>NUCLEOTIDE SEQUENCE</scope>
    <source>
        <strain evidence="14">UB2</strain>
    </source>
</reference>
<feature type="domain" description="TFIIF beta subunit N-terminal" evidence="12">
    <location>
        <begin position="65"/>
        <end position="216"/>
    </location>
</feature>
<dbReference type="FunFam" id="1.10.10.10:FF:000035">
    <property type="entry name" value="General transcription factor IIF subunit 2"/>
    <property type="match status" value="1"/>
</dbReference>
<keyword evidence="5" id="KW-0238">DNA-binding</keyword>
<keyword evidence="14" id="KW-0648">Protein biosynthesis</keyword>
<dbReference type="GO" id="GO:0003743">
    <property type="term" value="F:translation initiation factor activity"/>
    <property type="evidence" value="ECO:0007669"/>
    <property type="project" value="UniProtKB-KW"/>
</dbReference>